<dbReference type="OrthoDB" id="9797506at2"/>
<accession>A0A0R2MB22</accession>
<organism evidence="1 2">
    <name type="scientific">Lactiplantibacillus xiangfangensis</name>
    <dbReference type="NCBI Taxonomy" id="942150"/>
    <lineage>
        <taxon>Bacteria</taxon>
        <taxon>Bacillati</taxon>
        <taxon>Bacillota</taxon>
        <taxon>Bacilli</taxon>
        <taxon>Lactobacillales</taxon>
        <taxon>Lactobacillaceae</taxon>
        <taxon>Lactiplantibacillus</taxon>
    </lineage>
</organism>
<protein>
    <recommendedName>
        <fullName evidence="3">Phospholipid-binding protein</fullName>
    </recommendedName>
</protein>
<gene>
    <name evidence="1" type="ORF">IV64_GL002671</name>
</gene>
<dbReference type="Pfam" id="PF01161">
    <property type="entry name" value="PBP"/>
    <property type="match status" value="1"/>
</dbReference>
<dbReference type="InterPro" id="IPR008914">
    <property type="entry name" value="PEBP"/>
</dbReference>
<dbReference type="STRING" id="942150.IV64_GL002671"/>
<comment type="caution">
    <text evidence="1">The sequence shown here is derived from an EMBL/GenBank/DDBJ whole genome shotgun (WGS) entry which is preliminary data.</text>
</comment>
<dbReference type="InterPro" id="IPR036610">
    <property type="entry name" value="PEBP-like_sf"/>
</dbReference>
<sequence>MQVSIPTIDGALAALYSKQAVPAQTYKGHPIISFPINISGVPAGTHSLAFTFVDHDAIPVGGFTWIHWIAANIPATTTQIPENASQTGAIPMIQGNNSTAGGYVGETDPKVSQHYVGPYPPDKDHRYSFKLFALDTELPLQSGYWLNEFHDAIAGHVLATAKTQVIGRA</sequence>
<dbReference type="Gene3D" id="3.90.280.10">
    <property type="entry name" value="PEBP-like"/>
    <property type="match status" value="1"/>
</dbReference>
<dbReference type="PANTHER" id="PTHR30289">
    <property type="entry name" value="UNCHARACTERIZED PROTEIN YBCL-RELATED"/>
    <property type="match status" value="1"/>
</dbReference>
<dbReference type="AlphaFoldDB" id="A0A0R2MB22"/>
<dbReference type="NCBIfam" id="TIGR00481">
    <property type="entry name" value="YbhB/YbcL family Raf kinase inhibitor-like protein"/>
    <property type="match status" value="1"/>
</dbReference>
<evidence type="ECO:0008006" key="3">
    <source>
        <dbReference type="Google" id="ProtNLM"/>
    </source>
</evidence>
<dbReference type="PANTHER" id="PTHR30289:SF1">
    <property type="entry name" value="PEBP (PHOSPHATIDYLETHANOLAMINE-BINDING PROTEIN) FAMILY PROTEIN"/>
    <property type="match status" value="1"/>
</dbReference>
<reference evidence="1 2" key="1">
    <citation type="journal article" date="2015" name="Genome Announc.">
        <title>Expanding the biotechnology potential of lactobacilli through comparative genomics of 213 strains and associated genera.</title>
        <authorList>
            <person name="Sun Z."/>
            <person name="Harris H.M."/>
            <person name="McCann A."/>
            <person name="Guo C."/>
            <person name="Argimon S."/>
            <person name="Zhang W."/>
            <person name="Yang X."/>
            <person name="Jeffery I.B."/>
            <person name="Cooney J.C."/>
            <person name="Kagawa T.F."/>
            <person name="Liu W."/>
            <person name="Song Y."/>
            <person name="Salvetti E."/>
            <person name="Wrobel A."/>
            <person name="Rasinkangas P."/>
            <person name="Parkhill J."/>
            <person name="Rea M.C."/>
            <person name="O'Sullivan O."/>
            <person name="Ritari J."/>
            <person name="Douillard F.P."/>
            <person name="Paul Ross R."/>
            <person name="Yang R."/>
            <person name="Briner A.E."/>
            <person name="Felis G.E."/>
            <person name="de Vos W.M."/>
            <person name="Barrangou R."/>
            <person name="Klaenhammer T.R."/>
            <person name="Caufield P.W."/>
            <person name="Cui Y."/>
            <person name="Zhang H."/>
            <person name="O'Toole P.W."/>
        </authorList>
    </citation>
    <scope>NUCLEOTIDE SEQUENCE [LARGE SCALE GENOMIC DNA]</scope>
    <source>
        <strain evidence="1 2">LMG 26013</strain>
    </source>
</reference>
<dbReference type="Proteomes" id="UP000051783">
    <property type="component" value="Unassembled WGS sequence"/>
</dbReference>
<evidence type="ECO:0000313" key="2">
    <source>
        <dbReference type="Proteomes" id="UP000051783"/>
    </source>
</evidence>
<dbReference type="InterPro" id="IPR005247">
    <property type="entry name" value="YbhB_YbcL/LppC-like"/>
</dbReference>
<evidence type="ECO:0000313" key="1">
    <source>
        <dbReference type="EMBL" id="KRO10975.1"/>
    </source>
</evidence>
<dbReference type="CDD" id="cd00865">
    <property type="entry name" value="PEBP_bact_arch"/>
    <property type="match status" value="1"/>
</dbReference>
<keyword evidence="2" id="KW-1185">Reference proteome</keyword>
<dbReference type="EMBL" id="JQCL01000057">
    <property type="protein sequence ID" value="KRO10975.1"/>
    <property type="molecule type" value="Genomic_DNA"/>
</dbReference>
<dbReference type="RefSeq" id="WP_057706464.1">
    <property type="nucleotide sequence ID" value="NZ_JQCL01000057.1"/>
</dbReference>
<name>A0A0R2MB22_9LACO</name>
<proteinExistence type="predicted"/>
<dbReference type="PATRIC" id="fig|942150.3.peg.2783"/>
<dbReference type="SUPFAM" id="SSF49777">
    <property type="entry name" value="PEBP-like"/>
    <property type="match status" value="1"/>
</dbReference>